<evidence type="ECO:0000313" key="3">
    <source>
        <dbReference type="EMBL" id="KRY95966.1"/>
    </source>
</evidence>
<dbReference type="EMBL" id="JYDS01003623">
    <property type="protein sequence ID" value="KRY95966.1"/>
    <property type="molecule type" value="Genomic_DNA"/>
</dbReference>
<proteinExistence type="predicted"/>
<gene>
    <name evidence="2" type="ORF">T4A_13299</name>
    <name evidence="1" type="ORF">T4A_9271</name>
    <name evidence="3" type="ORF">T4B_4634</name>
</gene>
<dbReference type="AlphaFoldDB" id="A0A0V1DQ54"/>
<dbReference type="Proteomes" id="UP000054805">
    <property type="component" value="Unassembled WGS sequence"/>
</dbReference>
<name>A0A0V1DQ54_TRIPS</name>
<evidence type="ECO:0000313" key="2">
    <source>
        <dbReference type="EMBL" id="KRY64100.1"/>
    </source>
</evidence>
<accession>A0A0V1DQ54</accession>
<evidence type="ECO:0000313" key="1">
    <source>
        <dbReference type="EMBL" id="KRY63658.1"/>
    </source>
</evidence>
<dbReference type="EMBL" id="JYDR01000653">
    <property type="protein sequence ID" value="KRY64100.1"/>
    <property type="molecule type" value="Genomic_DNA"/>
</dbReference>
<sequence length="30" mass="3710">MENKRFLPFFAKQASTKWILIDLEQFEKHN</sequence>
<evidence type="ECO:0000313" key="5">
    <source>
        <dbReference type="Proteomes" id="UP000054805"/>
    </source>
</evidence>
<evidence type="ECO:0000313" key="4">
    <source>
        <dbReference type="Proteomes" id="UP000054632"/>
    </source>
</evidence>
<dbReference type="EMBL" id="JYDR01001002">
    <property type="protein sequence ID" value="KRY63658.1"/>
    <property type="molecule type" value="Genomic_DNA"/>
</dbReference>
<organism evidence="1 4">
    <name type="scientific">Trichinella pseudospiralis</name>
    <name type="common">Parasitic roundworm</name>
    <dbReference type="NCBI Taxonomy" id="6337"/>
    <lineage>
        <taxon>Eukaryota</taxon>
        <taxon>Metazoa</taxon>
        <taxon>Ecdysozoa</taxon>
        <taxon>Nematoda</taxon>
        <taxon>Enoplea</taxon>
        <taxon>Dorylaimia</taxon>
        <taxon>Trichinellida</taxon>
        <taxon>Trichinellidae</taxon>
        <taxon>Trichinella</taxon>
    </lineage>
</organism>
<comment type="caution">
    <text evidence="1">The sequence shown here is derived from an EMBL/GenBank/DDBJ whole genome shotgun (WGS) entry which is preliminary data.</text>
</comment>
<reference evidence="4 5" key="1">
    <citation type="submission" date="2015-01" db="EMBL/GenBank/DDBJ databases">
        <title>Evolution of Trichinella species and genotypes.</title>
        <authorList>
            <person name="Korhonen P.K."/>
            <person name="Edoardo P."/>
            <person name="Giuseppe L.R."/>
            <person name="Gasser R.B."/>
        </authorList>
    </citation>
    <scope>NUCLEOTIDE SEQUENCE [LARGE SCALE GENOMIC DNA]</scope>
    <source>
        <strain evidence="1">ISS13</strain>
        <strain evidence="3">ISS588</strain>
    </source>
</reference>
<protein>
    <submittedName>
        <fullName evidence="1">Uncharacterized protein</fullName>
    </submittedName>
</protein>
<dbReference type="Proteomes" id="UP000054632">
    <property type="component" value="Unassembled WGS sequence"/>
</dbReference>
<keyword evidence="5" id="KW-1185">Reference proteome</keyword>